<dbReference type="EMBL" id="NGMS01000001">
    <property type="protein sequence ID" value="OTP28252.1"/>
    <property type="molecule type" value="Genomic_DNA"/>
</dbReference>
<reference evidence="1 4" key="2">
    <citation type="submission" date="2019-07" db="EMBL/GenBank/DDBJ databases">
        <title>Whole genome shotgun sequence of Enterococcus mundtii NBRC 100490.</title>
        <authorList>
            <person name="Hosoyama A."/>
            <person name="Uohara A."/>
            <person name="Ohji S."/>
            <person name="Ichikawa N."/>
        </authorList>
    </citation>
    <scope>NUCLEOTIDE SEQUENCE [LARGE SCALE GENOMIC DNA]</scope>
    <source>
        <strain evidence="1 4">NBRC 100490</strain>
    </source>
</reference>
<gene>
    <name evidence="2" type="ORF">A5802_001992</name>
    <name evidence="1" type="ORF">EMU01_05520</name>
</gene>
<dbReference type="Proteomes" id="UP000195024">
    <property type="component" value="Unassembled WGS sequence"/>
</dbReference>
<dbReference type="GeneID" id="60998872"/>
<dbReference type="SUPFAM" id="SSF51126">
    <property type="entry name" value="Pectin lyase-like"/>
    <property type="match status" value="1"/>
</dbReference>
<protein>
    <submittedName>
        <fullName evidence="2">Uncharacterized protein</fullName>
    </submittedName>
</protein>
<accession>A0A1L8V423</accession>
<evidence type="ECO:0000313" key="2">
    <source>
        <dbReference type="EMBL" id="OTP28252.1"/>
    </source>
</evidence>
<keyword evidence="4" id="KW-1185">Reference proteome</keyword>
<organism evidence="2 3">
    <name type="scientific">Enterococcus mundtii</name>
    <dbReference type="NCBI Taxonomy" id="53346"/>
    <lineage>
        <taxon>Bacteria</taxon>
        <taxon>Bacillati</taxon>
        <taxon>Bacillota</taxon>
        <taxon>Bacilli</taxon>
        <taxon>Lactobacillales</taxon>
        <taxon>Enterococcaceae</taxon>
        <taxon>Enterococcus</taxon>
    </lineage>
</organism>
<evidence type="ECO:0000313" key="3">
    <source>
        <dbReference type="Proteomes" id="UP000195024"/>
    </source>
</evidence>
<evidence type="ECO:0000313" key="4">
    <source>
        <dbReference type="Proteomes" id="UP000321175"/>
    </source>
</evidence>
<dbReference type="RefSeq" id="WP_071866050.1">
    <property type="nucleotide sequence ID" value="NZ_BJWA01000003.1"/>
</dbReference>
<reference evidence="2 3" key="1">
    <citation type="submission" date="2017-05" db="EMBL/GenBank/DDBJ databases">
        <title>The Genome Sequence of Enterococcus mundtii 6B1_DIV0119.</title>
        <authorList>
            <consortium name="The Broad Institute Genomics Platform"/>
            <consortium name="The Broad Institute Genomic Center for Infectious Diseases"/>
            <person name="Earl A."/>
            <person name="Manson A."/>
            <person name="Schwartman J."/>
            <person name="Gilmore M."/>
            <person name="Abouelleil A."/>
            <person name="Cao P."/>
            <person name="Chapman S."/>
            <person name="Cusick C."/>
            <person name="Shea T."/>
            <person name="Young S."/>
            <person name="Neafsey D."/>
            <person name="Nusbaum C."/>
            <person name="Birren B."/>
        </authorList>
    </citation>
    <scope>NUCLEOTIDE SEQUENCE [LARGE SCALE GENOMIC DNA]</scope>
    <source>
        <strain evidence="2 3">6B1_DIV0119</strain>
    </source>
</reference>
<dbReference type="AlphaFoldDB" id="A0A1L8V423"/>
<dbReference type="InterPro" id="IPR011050">
    <property type="entry name" value="Pectin_lyase_fold/virulence"/>
</dbReference>
<proteinExistence type="predicted"/>
<sequence length="348" mass="37881">MNLKELVSNRISSEWKKLFNHNVRETKQEVDSIHTQQRAINQRISNLVLSVGGNSPTEVVDARVDHEGTAHPTLNDRLLSGEQGVARRMRELKLQLANQGASVEQINEVIQQLFSPSAATLNIYVSATRGDDRTGVGSEERPFQTIQMAVNMIPLLNLSSITIWVEDGVYLEDVRLANIQGSTLVIRTIQSQETLAPATRDLPVKVRSIGFFFCSGYFQILGIQIVDTANAPIFQGRRYGIMNEQGGYMAIASCKFGESTQQTSYNALYCGGASKMNVYGRTTFVNQALAIHSRLMAEINVGDISGSGNTVGFRCDSATLRGNTPSGFASTATQTAGVGLIVTKGTVL</sequence>
<dbReference type="EMBL" id="BJWA01000003">
    <property type="protein sequence ID" value="GEL79408.1"/>
    <property type="molecule type" value="Genomic_DNA"/>
</dbReference>
<name>A0A1L8V423_ENTMU</name>
<evidence type="ECO:0000313" key="1">
    <source>
        <dbReference type="EMBL" id="GEL79408.1"/>
    </source>
</evidence>
<dbReference type="InterPro" id="IPR012334">
    <property type="entry name" value="Pectin_lyas_fold"/>
</dbReference>
<comment type="caution">
    <text evidence="2">The sequence shown here is derived from an EMBL/GenBank/DDBJ whole genome shotgun (WGS) entry which is preliminary data.</text>
</comment>
<dbReference type="Gene3D" id="2.160.20.10">
    <property type="entry name" value="Single-stranded right-handed beta-helix, Pectin lyase-like"/>
    <property type="match status" value="1"/>
</dbReference>
<dbReference type="Proteomes" id="UP000321175">
    <property type="component" value="Unassembled WGS sequence"/>
</dbReference>